<organism evidence="2 3">
    <name type="scientific">Trichomonas vaginalis (strain ATCC PRA-98 / G3)</name>
    <dbReference type="NCBI Taxonomy" id="412133"/>
    <lineage>
        <taxon>Eukaryota</taxon>
        <taxon>Metamonada</taxon>
        <taxon>Parabasalia</taxon>
        <taxon>Trichomonadida</taxon>
        <taxon>Trichomonadidae</taxon>
        <taxon>Trichomonas</taxon>
    </lineage>
</organism>
<dbReference type="VEuPathDB" id="TrichDB:TVAGG3_0604800"/>
<dbReference type="KEGG" id="tva:5463864"/>
<reference evidence="2" key="1">
    <citation type="submission" date="2006-10" db="EMBL/GenBank/DDBJ databases">
        <authorList>
            <person name="Amadeo P."/>
            <person name="Zhao Q."/>
            <person name="Wortman J."/>
            <person name="Fraser-Liggett C."/>
            <person name="Carlton J."/>
        </authorList>
    </citation>
    <scope>NUCLEOTIDE SEQUENCE</scope>
    <source>
        <strain evidence="2">G3</strain>
    </source>
</reference>
<evidence type="ECO:0000256" key="1">
    <source>
        <dbReference type="SAM" id="MobiDB-lite"/>
    </source>
</evidence>
<dbReference type="InParanoid" id="A2DMD6"/>
<feature type="region of interest" description="Disordered" evidence="1">
    <location>
        <begin position="210"/>
        <end position="236"/>
    </location>
</feature>
<dbReference type="Proteomes" id="UP000001542">
    <property type="component" value="Unassembled WGS sequence"/>
</dbReference>
<evidence type="ECO:0000313" key="2">
    <source>
        <dbReference type="EMBL" id="EAY18363.1"/>
    </source>
</evidence>
<dbReference type="RefSeq" id="XP_001579349.1">
    <property type="nucleotide sequence ID" value="XM_001579299.1"/>
</dbReference>
<gene>
    <name evidence="2" type="ORF">TVAG_045650</name>
</gene>
<dbReference type="EMBL" id="DS113219">
    <property type="protein sequence ID" value="EAY18363.1"/>
    <property type="molecule type" value="Genomic_DNA"/>
</dbReference>
<evidence type="ECO:0000313" key="3">
    <source>
        <dbReference type="Proteomes" id="UP000001542"/>
    </source>
</evidence>
<proteinExistence type="predicted"/>
<sequence>MESKTERERSKQLFLASINQKLKSLNPGDARSLRRTVHSLTNFGNEFKNYRTVKLNKIPNTVIIGFCRVLQTIGYSVYLPREADRYNEIAIMCIQETWGLGLSEIFNSTVFTKIAFHPGQSIYNADQVAKSYHEALNLLLNGVNFNDIIDYLHTNENSPITYAAVCKKDDLAVIVTYSKFASAHKVLSTIVKHHDQIIYVDSRINKLKPSNDNFNGSDKSSEETLSDSSVSSPKYVQPPPLPSILSICPDYINRRWSNDLPLVLPQLNI</sequence>
<dbReference type="VEuPathDB" id="TrichDB:TVAG_045650"/>
<protein>
    <submittedName>
        <fullName evidence="2">Uncharacterized protein</fullName>
    </submittedName>
</protein>
<reference evidence="2" key="2">
    <citation type="journal article" date="2007" name="Science">
        <title>Draft genome sequence of the sexually transmitted pathogen Trichomonas vaginalis.</title>
        <authorList>
            <person name="Carlton J.M."/>
            <person name="Hirt R.P."/>
            <person name="Silva J.C."/>
            <person name="Delcher A.L."/>
            <person name="Schatz M."/>
            <person name="Zhao Q."/>
            <person name="Wortman J.R."/>
            <person name="Bidwell S.L."/>
            <person name="Alsmark U.C.M."/>
            <person name="Besteiro S."/>
            <person name="Sicheritz-Ponten T."/>
            <person name="Noel C.J."/>
            <person name="Dacks J.B."/>
            <person name="Foster P.G."/>
            <person name="Simillion C."/>
            <person name="Van de Peer Y."/>
            <person name="Miranda-Saavedra D."/>
            <person name="Barton G.J."/>
            <person name="Westrop G.D."/>
            <person name="Mueller S."/>
            <person name="Dessi D."/>
            <person name="Fiori P.L."/>
            <person name="Ren Q."/>
            <person name="Paulsen I."/>
            <person name="Zhang H."/>
            <person name="Bastida-Corcuera F.D."/>
            <person name="Simoes-Barbosa A."/>
            <person name="Brown M.T."/>
            <person name="Hayes R.D."/>
            <person name="Mukherjee M."/>
            <person name="Okumura C.Y."/>
            <person name="Schneider R."/>
            <person name="Smith A.J."/>
            <person name="Vanacova S."/>
            <person name="Villalvazo M."/>
            <person name="Haas B.J."/>
            <person name="Pertea M."/>
            <person name="Feldblyum T.V."/>
            <person name="Utterback T.R."/>
            <person name="Shu C.L."/>
            <person name="Osoegawa K."/>
            <person name="de Jong P.J."/>
            <person name="Hrdy I."/>
            <person name="Horvathova L."/>
            <person name="Zubacova Z."/>
            <person name="Dolezal P."/>
            <person name="Malik S.B."/>
            <person name="Logsdon J.M. Jr."/>
            <person name="Henze K."/>
            <person name="Gupta A."/>
            <person name="Wang C.C."/>
            <person name="Dunne R.L."/>
            <person name="Upcroft J.A."/>
            <person name="Upcroft P."/>
            <person name="White O."/>
            <person name="Salzberg S.L."/>
            <person name="Tang P."/>
            <person name="Chiu C.-H."/>
            <person name="Lee Y.-S."/>
            <person name="Embley T.M."/>
            <person name="Coombs G.H."/>
            <person name="Mottram J.C."/>
            <person name="Tachezy J."/>
            <person name="Fraser-Liggett C.M."/>
            <person name="Johnson P.J."/>
        </authorList>
    </citation>
    <scope>NUCLEOTIDE SEQUENCE [LARGE SCALE GENOMIC DNA]</scope>
    <source>
        <strain evidence="2">G3</strain>
    </source>
</reference>
<name>A2DMD6_TRIV3</name>
<accession>A2DMD6</accession>
<keyword evidence="3" id="KW-1185">Reference proteome</keyword>
<dbReference type="AlphaFoldDB" id="A2DMD6"/>